<evidence type="ECO:0000313" key="3">
    <source>
        <dbReference type="Proteomes" id="UP000270230"/>
    </source>
</evidence>
<organism evidence="2 3">
    <name type="scientific">Hortaea werneckii</name>
    <name type="common">Black yeast</name>
    <name type="synonym">Cladosporium werneckii</name>
    <dbReference type="NCBI Taxonomy" id="91943"/>
    <lineage>
        <taxon>Eukaryota</taxon>
        <taxon>Fungi</taxon>
        <taxon>Dikarya</taxon>
        <taxon>Ascomycota</taxon>
        <taxon>Pezizomycotina</taxon>
        <taxon>Dothideomycetes</taxon>
        <taxon>Dothideomycetidae</taxon>
        <taxon>Mycosphaerellales</taxon>
        <taxon>Teratosphaeriaceae</taxon>
        <taxon>Hortaea</taxon>
    </lineage>
</organism>
<accession>A0A3M7BY56</accession>
<proteinExistence type="predicted"/>
<feature type="region of interest" description="Disordered" evidence="1">
    <location>
        <begin position="1"/>
        <end position="26"/>
    </location>
</feature>
<dbReference type="Proteomes" id="UP000270230">
    <property type="component" value="Unassembled WGS sequence"/>
</dbReference>
<evidence type="ECO:0000313" key="2">
    <source>
        <dbReference type="EMBL" id="RMY44420.1"/>
    </source>
</evidence>
<comment type="caution">
    <text evidence="2">The sequence shown here is derived from an EMBL/GenBank/DDBJ whole genome shotgun (WGS) entry which is preliminary data.</text>
</comment>
<reference evidence="2 3" key="1">
    <citation type="journal article" date="2018" name="BMC Genomics">
        <title>Genomic evidence for intraspecific hybridization in a clonal and extremely halotolerant yeast.</title>
        <authorList>
            <person name="Gostincar C."/>
            <person name="Stajich J.E."/>
            <person name="Zupancic J."/>
            <person name="Zalar P."/>
            <person name="Gunde-Cimerman N."/>
        </authorList>
    </citation>
    <scope>NUCLEOTIDE SEQUENCE [LARGE SCALE GENOMIC DNA]</scope>
    <source>
        <strain evidence="2 3">EXF-151</strain>
    </source>
</reference>
<dbReference type="OrthoDB" id="3826439at2759"/>
<dbReference type="VEuPathDB" id="FungiDB:BTJ68_13199"/>
<sequence>MNPGSPAAMGDMGSHQSHTQDCSTRMDSLKEQIKVNAGLILNIRPLGGTERFSEIGIMTVADIDIDAGKQGEKTETRQESRAFQAILTYRYGMNCSSIGIAAKGGICPTVDRAVESLFMVTATALERYQGNGMRDVGQPVDVAEGVIDTGLLRRQSKDKSWGSIF</sequence>
<evidence type="ECO:0000256" key="1">
    <source>
        <dbReference type="SAM" id="MobiDB-lite"/>
    </source>
</evidence>
<feature type="compositionally biased region" description="Polar residues" evidence="1">
    <location>
        <begin position="14"/>
        <end position="26"/>
    </location>
</feature>
<gene>
    <name evidence="2" type="ORF">D0865_10562</name>
</gene>
<dbReference type="EMBL" id="QWIN01001047">
    <property type="protein sequence ID" value="RMY44420.1"/>
    <property type="molecule type" value="Genomic_DNA"/>
</dbReference>
<dbReference type="AlphaFoldDB" id="A0A3M7BY56"/>
<name>A0A3M7BY56_HORWE</name>
<protein>
    <submittedName>
        <fullName evidence="2">Uncharacterized protein</fullName>
    </submittedName>
</protein>